<evidence type="ECO:0000313" key="3">
    <source>
        <dbReference type="EMBL" id="TSJ77544.1"/>
    </source>
</evidence>
<dbReference type="Pfam" id="PF14717">
    <property type="entry name" value="DUF4465"/>
    <property type="match status" value="1"/>
</dbReference>
<protein>
    <submittedName>
        <fullName evidence="3">DUF4465 domain-containing protein</fullName>
    </submittedName>
</protein>
<gene>
    <name evidence="3" type="ORF">FPL22_13865</name>
</gene>
<evidence type="ECO:0000256" key="1">
    <source>
        <dbReference type="SAM" id="Phobius"/>
    </source>
</evidence>
<dbReference type="InterPro" id="IPR013424">
    <property type="entry name" value="Ice-binding_C"/>
</dbReference>
<proteinExistence type="predicted"/>
<keyword evidence="4" id="KW-1185">Reference proteome</keyword>
<feature type="chain" id="PRO_5021931556" evidence="2">
    <location>
        <begin position="22"/>
        <end position="275"/>
    </location>
</feature>
<dbReference type="Gene3D" id="2.60.120.1350">
    <property type="entry name" value="Protein of unknown function DUF4465"/>
    <property type="match status" value="1"/>
</dbReference>
<sequence>MNVIRLLFSSVFLAAATSLSALTIDFFDVNTSTESGPAQSYEGPGNGVYYYGSDSAGGFTSGGAQFVNYYNSDWGSWSGWAYSTTADSVTAGMANQYSAFPGALTTGTPYGIAYVSSYDGPTTITLPAGIDTPLSLTLTNTTYAYDSMLNGDSFAKKFGGVSGNDADWFLLTITGKDAFNATLGSVEFYLADFRFADNELDYIITDWTDVDLTGLGTGVHTLEFTLTSSDSGDYGMNTPSYFALGGVTAVPEPSAYAALVGAFTLVLALTRRRRS</sequence>
<reference evidence="3 4" key="1">
    <citation type="submission" date="2019-07" db="EMBL/GenBank/DDBJ databases">
        <title>Description of 53C-WASEF.</title>
        <authorList>
            <person name="Pitt A."/>
            <person name="Hahn M.W."/>
        </authorList>
    </citation>
    <scope>NUCLEOTIDE SEQUENCE [LARGE SCALE GENOMIC DNA]</scope>
    <source>
        <strain evidence="3 4">53C-WASEF</strain>
    </source>
</reference>
<dbReference type="InterPro" id="IPR027828">
    <property type="entry name" value="DUF4465"/>
</dbReference>
<keyword evidence="1" id="KW-1133">Transmembrane helix</keyword>
<keyword evidence="1" id="KW-0812">Transmembrane</keyword>
<dbReference type="Proteomes" id="UP000315648">
    <property type="component" value="Unassembled WGS sequence"/>
</dbReference>
<dbReference type="AlphaFoldDB" id="A0A556QLN6"/>
<feature type="signal peptide" evidence="2">
    <location>
        <begin position="1"/>
        <end position="21"/>
    </location>
</feature>
<organism evidence="3 4">
    <name type="scientific">Rariglobus hedericola</name>
    <dbReference type="NCBI Taxonomy" id="2597822"/>
    <lineage>
        <taxon>Bacteria</taxon>
        <taxon>Pseudomonadati</taxon>
        <taxon>Verrucomicrobiota</taxon>
        <taxon>Opitutia</taxon>
        <taxon>Opitutales</taxon>
        <taxon>Opitutaceae</taxon>
        <taxon>Rariglobus</taxon>
    </lineage>
</organism>
<dbReference type="NCBIfam" id="TIGR02595">
    <property type="entry name" value="PEP_CTERM"/>
    <property type="match status" value="1"/>
</dbReference>
<evidence type="ECO:0000313" key="4">
    <source>
        <dbReference type="Proteomes" id="UP000315648"/>
    </source>
</evidence>
<keyword evidence="2" id="KW-0732">Signal</keyword>
<comment type="caution">
    <text evidence="3">The sequence shown here is derived from an EMBL/GenBank/DDBJ whole genome shotgun (WGS) entry which is preliminary data.</text>
</comment>
<name>A0A556QLN6_9BACT</name>
<accession>A0A556QLN6</accession>
<feature type="transmembrane region" description="Helical" evidence="1">
    <location>
        <begin position="253"/>
        <end position="270"/>
    </location>
</feature>
<evidence type="ECO:0000256" key="2">
    <source>
        <dbReference type="SAM" id="SignalP"/>
    </source>
</evidence>
<keyword evidence="1" id="KW-0472">Membrane</keyword>
<dbReference type="EMBL" id="VMBG01000002">
    <property type="protein sequence ID" value="TSJ77544.1"/>
    <property type="molecule type" value="Genomic_DNA"/>
</dbReference>
<dbReference type="OrthoDB" id="8562952at2"/>
<dbReference type="RefSeq" id="WP_144353966.1">
    <property type="nucleotide sequence ID" value="NZ_CBCRVV010000016.1"/>
</dbReference>